<evidence type="ECO:0000256" key="1">
    <source>
        <dbReference type="ARBA" id="ARBA00010139"/>
    </source>
</evidence>
<keyword evidence="5" id="KW-1185">Reference proteome</keyword>
<proteinExistence type="inferred from homology"/>
<dbReference type="SUPFAM" id="SSF51905">
    <property type="entry name" value="FAD/NAD(P)-binding domain"/>
    <property type="match status" value="1"/>
</dbReference>
<keyword evidence="2" id="KW-1133">Transmembrane helix</keyword>
<protein>
    <recommendedName>
        <fullName evidence="3">DUF6535 domain-containing protein</fullName>
    </recommendedName>
</protein>
<dbReference type="Pfam" id="PF13450">
    <property type="entry name" value="NAD_binding_8"/>
    <property type="match status" value="1"/>
</dbReference>
<comment type="similarity">
    <text evidence="1">Belongs to the FAD-binding monooxygenase family.</text>
</comment>
<dbReference type="InterPro" id="IPR051209">
    <property type="entry name" value="FAD-bind_Monooxygenase_sf"/>
</dbReference>
<dbReference type="Gene3D" id="3.50.50.60">
    <property type="entry name" value="FAD/NAD(P)-binding domain"/>
    <property type="match status" value="2"/>
</dbReference>
<dbReference type="PANTHER" id="PTHR42877:SF7">
    <property type="entry name" value="FLAVIN-BINDING MONOOXYGENASE-RELATED"/>
    <property type="match status" value="1"/>
</dbReference>
<keyword evidence="2" id="KW-0812">Transmembrane</keyword>
<dbReference type="Proteomes" id="UP000184267">
    <property type="component" value="Unassembled WGS sequence"/>
</dbReference>
<dbReference type="InterPro" id="IPR036188">
    <property type="entry name" value="FAD/NAD-bd_sf"/>
</dbReference>
<gene>
    <name evidence="4" type="ORF">TRAPUB_4087</name>
</gene>
<evidence type="ECO:0000259" key="3">
    <source>
        <dbReference type="Pfam" id="PF20153"/>
    </source>
</evidence>
<comment type="caution">
    <text evidence="4">The sequence shown here is derived from an EMBL/GenBank/DDBJ whole genome shotgun (WGS) entry which is preliminary data.</text>
</comment>
<feature type="transmembrane region" description="Helical" evidence="2">
    <location>
        <begin position="795"/>
        <end position="819"/>
    </location>
</feature>
<name>A0A1M2VC85_TRAPU</name>
<feature type="domain" description="DUF6535" evidence="3">
    <location>
        <begin position="613"/>
        <end position="790"/>
    </location>
</feature>
<reference evidence="4 5" key="1">
    <citation type="submission" date="2016-10" db="EMBL/GenBank/DDBJ databases">
        <title>Genome sequence of the basidiomycete white-rot fungus Trametes pubescens.</title>
        <authorList>
            <person name="Makela M.R."/>
            <person name="Granchi Z."/>
            <person name="Peng M."/>
            <person name="De Vries R.P."/>
            <person name="Grigoriev I."/>
            <person name="Riley R."/>
            <person name="Hilden K."/>
        </authorList>
    </citation>
    <scope>NUCLEOTIDE SEQUENCE [LARGE SCALE GENOMIC DNA]</scope>
    <source>
        <strain evidence="4 5">FBCC735</strain>
    </source>
</reference>
<sequence>MSSNGVSHSHSSSFDADPQLHTLGDFCIDEYRPVKVIVIGAGFSGITAGVRFPQKIPDVDLTIYEKSAGVGGTWFNNKYPGLACDIPAHCYQLTFAEKKDWSAFYAPGPEIREYLQGIVDKYKLMRYIKLQHEVIHAQYDENAGKWHVRVRRPNPETGAPEEIEDSADVLLTALGSLSRWKWPDIDGLQDFKGELHHSAGFDPNDKTWQEVAKAWEGKNVGVVGVGSSALQLVPALQPRVHKLVNYVRGKTWLAVPFAGNKFAELLSRDSKTAEDYKFTPEEVERFKNDPEFYKDFRFTLETEINSLHSSTLRGSPMQVQATALFRENMERKLAKRPWIAEKLVPDFPVACRRLTPGPGYLEALCEDNVEFVSAPIKRITEKGIETTDGQHQDIDVLFCATGYDTSFQLPLKIVGRGGVDINDRWQPHPVSYLSVAVDGFPNMFISFGPNSGVGSGSLLALIEYQVMYAVQATAKLQRERLKSIEVKPEALRDFDQYLETVYSEKCRSWYKMGMEEGRVVGLWPGSTLHALKSLAHPRWEDYNYEAADPVPNRFYWLGDGQTHNEKTLTGDRAWYLREPFLDIPPDKNVGAIALELYQQHGQIYAQEQKAQAWSDAAEMVKQYSDEMVDKWNKEMDTYLVYAGLFSAIVTGFNAQSYLLLQPSALDPTLAILQRISSHLVDTSQLSNPQRRNDANSSPPVPPWAVWLNALWFSSLILSLTSASIGIMVKQWLNEYKIGLPGTSRQVARARQYRLDNLKKWRVEGVVVLIPVLLQLALACFFAGLLVLLWHLHHTVAGVASSLIGLLGVFILSTTLLPLFDSTCAYLSPHIRLLYSIWQPKQFIHWMCAPLISAPTSDSTTAHPRATWYSRWLPPNIHATVTRLESFVCRHIACIVQDSWQKPKPTWQGRELSAISRQGRDLDTQILVEAYHSTLHPDALSAATVCLMDFDDRGVLGYFQRLYGSVREHFGVGADAKDGPLGWGNQCQLLWLHVLLCVLLQDESPLTQEESSALGTYIDNGFWAHGMQVAEVEWALCTLSSLIDHSTEGRLAFPDSERLLSERDYLLSLVGSRGIMLGTALLHAVSQAYRGVRVSASLINDSEVSVYDSPAVHSAYMRHVHGFLGWADRAFTSPGSSLHEDMETVVDYTQDVLYELTRALNELFTRPDRQNTMDTNSLWDVVYRLCRLSPGLVERCVPDDLVPDMLRMADALSVASGYGLGWQVEIIQARARDFRELFVRVKGPGESENKTLLQSSLVDGKTSTVSTSSGMA</sequence>
<feature type="transmembrane region" description="Helical" evidence="2">
    <location>
        <begin position="765"/>
        <end position="789"/>
    </location>
</feature>
<dbReference type="PANTHER" id="PTHR42877">
    <property type="entry name" value="L-ORNITHINE N(5)-MONOOXYGENASE-RELATED"/>
    <property type="match status" value="1"/>
</dbReference>
<dbReference type="OrthoDB" id="2756327at2759"/>
<organism evidence="4 5">
    <name type="scientific">Trametes pubescens</name>
    <name type="common">White-rot fungus</name>
    <dbReference type="NCBI Taxonomy" id="154538"/>
    <lineage>
        <taxon>Eukaryota</taxon>
        <taxon>Fungi</taxon>
        <taxon>Dikarya</taxon>
        <taxon>Basidiomycota</taxon>
        <taxon>Agaricomycotina</taxon>
        <taxon>Agaricomycetes</taxon>
        <taxon>Polyporales</taxon>
        <taxon>Polyporaceae</taxon>
        <taxon>Trametes</taxon>
    </lineage>
</organism>
<evidence type="ECO:0000256" key="2">
    <source>
        <dbReference type="SAM" id="Phobius"/>
    </source>
</evidence>
<keyword evidence="2" id="KW-0472">Membrane</keyword>
<dbReference type="AlphaFoldDB" id="A0A1M2VC85"/>
<dbReference type="STRING" id="154538.A0A1M2VC85"/>
<dbReference type="EMBL" id="MNAD01001485">
    <property type="protein sequence ID" value="OJT05126.1"/>
    <property type="molecule type" value="Genomic_DNA"/>
</dbReference>
<evidence type="ECO:0000313" key="4">
    <source>
        <dbReference type="EMBL" id="OJT05126.1"/>
    </source>
</evidence>
<accession>A0A1M2VC85</accession>
<dbReference type="InterPro" id="IPR045338">
    <property type="entry name" value="DUF6535"/>
</dbReference>
<evidence type="ECO:0000313" key="5">
    <source>
        <dbReference type="Proteomes" id="UP000184267"/>
    </source>
</evidence>
<dbReference type="Pfam" id="PF20153">
    <property type="entry name" value="DUF6535"/>
    <property type="match status" value="1"/>
</dbReference>